<protein>
    <submittedName>
        <fullName evidence="2">Uncharacterized protein</fullName>
    </submittedName>
</protein>
<keyword evidence="3" id="KW-1185">Reference proteome</keyword>
<dbReference type="Proteomes" id="UP001432202">
    <property type="component" value="Chromosome"/>
</dbReference>
<evidence type="ECO:0000313" key="3">
    <source>
        <dbReference type="Proteomes" id="UP001432202"/>
    </source>
</evidence>
<feature type="transmembrane region" description="Helical" evidence="1">
    <location>
        <begin position="110"/>
        <end position="129"/>
    </location>
</feature>
<name>A0AAX4L139_9CREN</name>
<keyword evidence="1" id="KW-0472">Membrane</keyword>
<organism evidence="2 3">
    <name type="scientific">Sulfolobus tengchongensis</name>
    <dbReference type="NCBI Taxonomy" id="207809"/>
    <lineage>
        <taxon>Archaea</taxon>
        <taxon>Thermoproteota</taxon>
        <taxon>Thermoprotei</taxon>
        <taxon>Sulfolobales</taxon>
        <taxon>Sulfolobaceae</taxon>
        <taxon>Sulfolobus</taxon>
    </lineage>
</organism>
<feature type="transmembrane region" description="Helical" evidence="1">
    <location>
        <begin position="83"/>
        <end position="103"/>
    </location>
</feature>
<gene>
    <name evidence="2" type="ORF">V6M85_13895</name>
</gene>
<dbReference type="EMBL" id="CP146016">
    <property type="protein sequence ID" value="WWQ60502.1"/>
    <property type="molecule type" value="Genomic_DNA"/>
</dbReference>
<sequence length="130" mass="14625">MGLKEALALVYLIFLLLEVISASAITTNNLNITQEAQKIPPPPSNLFQEVLQYIANGYNYLVNFIQNILQQTLLKQDPTLASTYANIIAWLVPLTALYILLSLVEVARKFLGYIIIAGWLFLIVMMFLAH</sequence>
<reference evidence="2 3" key="1">
    <citation type="submission" date="2024-02" db="EMBL/GenBank/DDBJ databases">
        <title>STSV induces naive adaptation in Sulfolobus.</title>
        <authorList>
            <person name="Xiang X."/>
            <person name="Song M."/>
        </authorList>
    </citation>
    <scope>NUCLEOTIDE SEQUENCE [LARGE SCALE GENOMIC DNA]</scope>
    <source>
        <strain evidence="2 3">RT2</strain>
    </source>
</reference>
<evidence type="ECO:0000256" key="1">
    <source>
        <dbReference type="SAM" id="Phobius"/>
    </source>
</evidence>
<dbReference type="RefSeq" id="WP_338601369.1">
    <property type="nucleotide sequence ID" value="NZ_CP146016.1"/>
</dbReference>
<dbReference type="GeneID" id="89337882"/>
<evidence type="ECO:0000313" key="2">
    <source>
        <dbReference type="EMBL" id="WWQ60502.1"/>
    </source>
</evidence>
<dbReference type="AlphaFoldDB" id="A0AAX4L139"/>
<accession>A0AAX4L139</accession>
<keyword evidence="1" id="KW-0812">Transmembrane</keyword>
<proteinExistence type="predicted"/>
<keyword evidence="1" id="KW-1133">Transmembrane helix</keyword>